<protein>
    <submittedName>
        <fullName evidence="2">DUF4493 domain-containing protein</fullName>
    </submittedName>
</protein>
<reference evidence="2" key="2">
    <citation type="submission" date="2021-04" db="EMBL/GenBank/DDBJ databases">
        <authorList>
            <person name="Gilroy R."/>
        </authorList>
    </citation>
    <scope>NUCLEOTIDE SEQUENCE</scope>
    <source>
        <strain evidence="2">G4-2901</strain>
    </source>
</reference>
<evidence type="ECO:0000313" key="3">
    <source>
        <dbReference type="Proteomes" id="UP000783796"/>
    </source>
</evidence>
<dbReference type="EMBL" id="JAHLFW010000070">
    <property type="protein sequence ID" value="MBU3838235.1"/>
    <property type="molecule type" value="Genomic_DNA"/>
</dbReference>
<sequence>MNKVILYVVAFASLCLMMVGCSDETFNQESGNGTGYLRLALGSVNVELSSTSRADAGQLPADLIPETSDFMVDIKMNGKSVDGFPKPYTEITEDIELMAGSYSVIAYSGDNNELQNKPYFYGSSTVQINPGQPTETEVNAVLANSMFTPSVSESLQNHYSEWSLSLKVGETSMKLADNTNSDGYLFAKAGTLVSAVFEGVNALESETSHEWDVVSSVVARTKYVIQCDPDLSVFSNIKLTATATHTYNDNSLTGTDVVLNVDANGAPLELIDGWNIQLLYNNKAIRTCTSKPENGTLMDVTEDWPYVPQGSSLMASIHLRTGEMINLTSATIDEIPQPEFSSTVSANTSYSVYKNSGADAANATDGSSIFDINATANIASEILTNPNYSDFLKVIYTTDSGQNSGELSYGTVTQFNSIAWQKHALTASISFDGVVKESNPIDCHVTGLPYRAAPPRNTGDNPWRIIQNGSLNYIEFNDTYVLLKSDGSDPIIGSSPFYIPDNINFKLQSKYKKNGVGFDKYEYEVNLLAGNTIGERVCFNDAKEVKEYIVEGSQTFTSLNNAISCRFESKTLFGTNANLIYVYIDYE</sequence>
<proteinExistence type="predicted"/>
<keyword evidence="1" id="KW-0732">Signal</keyword>
<dbReference type="AlphaFoldDB" id="A0A948TCJ5"/>
<evidence type="ECO:0000256" key="1">
    <source>
        <dbReference type="SAM" id="SignalP"/>
    </source>
</evidence>
<dbReference type="PROSITE" id="PS51257">
    <property type="entry name" value="PROKAR_LIPOPROTEIN"/>
    <property type="match status" value="1"/>
</dbReference>
<comment type="caution">
    <text evidence="2">The sequence shown here is derived from an EMBL/GenBank/DDBJ whole genome shotgun (WGS) entry which is preliminary data.</text>
</comment>
<gene>
    <name evidence="2" type="ORF">H9777_07980</name>
</gene>
<name>A0A948TCJ5_9BACT</name>
<dbReference type="Proteomes" id="UP000783796">
    <property type="component" value="Unassembled WGS sequence"/>
</dbReference>
<organism evidence="2 3">
    <name type="scientific">Candidatus Phocaeicola faecigallinarum</name>
    <dbReference type="NCBI Taxonomy" id="2838732"/>
    <lineage>
        <taxon>Bacteria</taxon>
        <taxon>Pseudomonadati</taxon>
        <taxon>Bacteroidota</taxon>
        <taxon>Bacteroidia</taxon>
        <taxon>Bacteroidales</taxon>
        <taxon>Bacteroidaceae</taxon>
        <taxon>Phocaeicola</taxon>
    </lineage>
</organism>
<feature type="signal peptide" evidence="1">
    <location>
        <begin position="1"/>
        <end position="22"/>
    </location>
</feature>
<accession>A0A948TCJ5</accession>
<reference evidence="2" key="1">
    <citation type="journal article" date="2021" name="PeerJ">
        <title>Extensive microbial diversity within the chicken gut microbiome revealed by metagenomics and culture.</title>
        <authorList>
            <person name="Gilroy R."/>
            <person name="Ravi A."/>
            <person name="Getino M."/>
            <person name="Pursley I."/>
            <person name="Horton D.L."/>
            <person name="Alikhan N.F."/>
            <person name="Baker D."/>
            <person name="Gharbi K."/>
            <person name="Hall N."/>
            <person name="Watson M."/>
            <person name="Adriaenssens E.M."/>
            <person name="Foster-Nyarko E."/>
            <person name="Jarju S."/>
            <person name="Secka A."/>
            <person name="Antonio M."/>
            <person name="Oren A."/>
            <person name="Chaudhuri R.R."/>
            <person name="La Ragione R."/>
            <person name="Hildebrand F."/>
            <person name="Pallen M.J."/>
        </authorList>
    </citation>
    <scope>NUCLEOTIDE SEQUENCE</scope>
    <source>
        <strain evidence="2">G4-2901</strain>
    </source>
</reference>
<dbReference type="InterPro" id="IPR027840">
    <property type="entry name" value="DUF4493"/>
</dbReference>
<dbReference type="Pfam" id="PF14900">
    <property type="entry name" value="DUF4493"/>
    <property type="match status" value="1"/>
</dbReference>
<evidence type="ECO:0000313" key="2">
    <source>
        <dbReference type="EMBL" id="MBU3838235.1"/>
    </source>
</evidence>
<feature type="chain" id="PRO_5037441563" evidence="1">
    <location>
        <begin position="23"/>
        <end position="587"/>
    </location>
</feature>